<proteinExistence type="predicted"/>
<organism evidence="1 2">
    <name type="scientific">Phialemonium thermophilum</name>
    <dbReference type="NCBI Taxonomy" id="223376"/>
    <lineage>
        <taxon>Eukaryota</taxon>
        <taxon>Fungi</taxon>
        <taxon>Dikarya</taxon>
        <taxon>Ascomycota</taxon>
        <taxon>Pezizomycotina</taxon>
        <taxon>Sordariomycetes</taxon>
        <taxon>Sordariomycetidae</taxon>
        <taxon>Cephalothecales</taxon>
        <taxon>Cephalothecaceae</taxon>
        <taxon>Phialemonium</taxon>
    </lineage>
</organism>
<gene>
    <name evidence="1" type="ORF">VTK73DRAFT_5687</name>
</gene>
<keyword evidence="2" id="KW-1185">Reference proteome</keyword>
<name>A0ABR3WMB6_9PEZI</name>
<sequence length="91" mass="9997">MSVREQAGQLCQAYNTTKKRGAGPRGKGETLGQWILGAVLEPSFTPGPSKWEEDQLLSQLDASLVDHLLDSSGYLKPVGSHLFTWQSRSPR</sequence>
<protein>
    <submittedName>
        <fullName evidence="1">Uncharacterized protein</fullName>
    </submittedName>
</protein>
<dbReference type="Proteomes" id="UP001586593">
    <property type="component" value="Unassembled WGS sequence"/>
</dbReference>
<evidence type="ECO:0000313" key="1">
    <source>
        <dbReference type="EMBL" id="KAL1864664.1"/>
    </source>
</evidence>
<accession>A0ABR3WMB6</accession>
<dbReference type="EMBL" id="JAZHXJ010000318">
    <property type="protein sequence ID" value="KAL1864664.1"/>
    <property type="molecule type" value="Genomic_DNA"/>
</dbReference>
<reference evidence="1 2" key="1">
    <citation type="journal article" date="2024" name="Commun. Biol.">
        <title>Comparative genomic analysis of thermophilic fungi reveals convergent evolutionary adaptations and gene losses.</title>
        <authorList>
            <person name="Steindorff A.S."/>
            <person name="Aguilar-Pontes M.V."/>
            <person name="Robinson A.J."/>
            <person name="Andreopoulos B."/>
            <person name="LaButti K."/>
            <person name="Kuo A."/>
            <person name="Mondo S."/>
            <person name="Riley R."/>
            <person name="Otillar R."/>
            <person name="Haridas S."/>
            <person name="Lipzen A."/>
            <person name="Grimwood J."/>
            <person name="Schmutz J."/>
            <person name="Clum A."/>
            <person name="Reid I.D."/>
            <person name="Moisan M.C."/>
            <person name="Butler G."/>
            <person name="Nguyen T.T.M."/>
            <person name="Dewar K."/>
            <person name="Conant G."/>
            <person name="Drula E."/>
            <person name="Henrissat B."/>
            <person name="Hansel C."/>
            <person name="Singer S."/>
            <person name="Hutchinson M.I."/>
            <person name="de Vries R.P."/>
            <person name="Natvig D.O."/>
            <person name="Powell A.J."/>
            <person name="Tsang A."/>
            <person name="Grigoriev I.V."/>
        </authorList>
    </citation>
    <scope>NUCLEOTIDE SEQUENCE [LARGE SCALE GENOMIC DNA]</scope>
    <source>
        <strain evidence="1 2">ATCC 24622</strain>
    </source>
</reference>
<comment type="caution">
    <text evidence="1">The sequence shown here is derived from an EMBL/GenBank/DDBJ whole genome shotgun (WGS) entry which is preliminary data.</text>
</comment>
<evidence type="ECO:0000313" key="2">
    <source>
        <dbReference type="Proteomes" id="UP001586593"/>
    </source>
</evidence>